<keyword evidence="13" id="KW-1185">Reference proteome</keyword>
<evidence type="ECO:0000313" key="13">
    <source>
        <dbReference type="Proteomes" id="UP001595823"/>
    </source>
</evidence>
<dbReference type="Pfam" id="PF00210">
    <property type="entry name" value="Ferritin"/>
    <property type="match status" value="1"/>
</dbReference>
<dbReference type="PANTHER" id="PTHR30295:SF0">
    <property type="entry name" value="BACTERIOFERRITIN"/>
    <property type="match status" value="1"/>
</dbReference>
<comment type="subunit">
    <text evidence="2">Homooligomer of 24 subunits, arranged as 12 dimers, that are packed together to form an approximately spherical molecule with a central cavity, in which large amounts of iron can be deposited.</text>
</comment>
<dbReference type="NCBIfam" id="TIGR00754">
    <property type="entry name" value="bfr"/>
    <property type="match status" value="1"/>
</dbReference>
<dbReference type="InterPro" id="IPR009078">
    <property type="entry name" value="Ferritin-like_SF"/>
</dbReference>
<accession>A0ABV8U1N7</accession>
<keyword evidence="3 9" id="KW-0409">Iron storage</keyword>
<feature type="domain" description="Ferritin-like diiron" evidence="11">
    <location>
        <begin position="1"/>
        <end position="145"/>
    </location>
</feature>
<keyword evidence="12" id="KW-0560">Oxidoreductase</keyword>
<dbReference type="Gene3D" id="1.20.1260.10">
    <property type="match status" value="1"/>
</dbReference>
<dbReference type="InterPro" id="IPR002024">
    <property type="entry name" value="Bacterioferritin"/>
</dbReference>
<evidence type="ECO:0000256" key="3">
    <source>
        <dbReference type="ARBA" id="ARBA00022434"/>
    </source>
</evidence>
<evidence type="ECO:0000313" key="12">
    <source>
        <dbReference type="EMBL" id="MFC4336664.1"/>
    </source>
</evidence>
<dbReference type="GO" id="GO:0004322">
    <property type="term" value="F:ferroxidase activity"/>
    <property type="evidence" value="ECO:0007669"/>
    <property type="project" value="UniProtKB-EC"/>
</dbReference>
<evidence type="ECO:0000256" key="10">
    <source>
        <dbReference type="RuleBase" id="RU000623"/>
    </source>
</evidence>
<evidence type="ECO:0000256" key="4">
    <source>
        <dbReference type="ARBA" id="ARBA00022617"/>
    </source>
</evidence>
<keyword evidence="4 10" id="KW-0349">Heme</keyword>
<organism evidence="12 13">
    <name type="scientific">Salininema proteolyticum</name>
    <dbReference type="NCBI Taxonomy" id="1607685"/>
    <lineage>
        <taxon>Bacteria</taxon>
        <taxon>Bacillati</taxon>
        <taxon>Actinomycetota</taxon>
        <taxon>Actinomycetes</taxon>
        <taxon>Glycomycetales</taxon>
        <taxon>Glycomycetaceae</taxon>
        <taxon>Salininema</taxon>
    </lineage>
</organism>
<comment type="function">
    <text evidence="9">Iron-storage protein, whose ferroxidase center binds Fe(2+), oxidizes it using dioxygen to Fe(3+), and participates in the subsequent Fe(3+) oxide mineral core formation within the central cavity of the BFR protein shell.</text>
</comment>
<reference evidence="13" key="1">
    <citation type="journal article" date="2019" name="Int. J. Syst. Evol. Microbiol.">
        <title>The Global Catalogue of Microorganisms (GCM) 10K type strain sequencing project: providing services to taxonomists for standard genome sequencing and annotation.</title>
        <authorList>
            <consortium name="The Broad Institute Genomics Platform"/>
            <consortium name="The Broad Institute Genome Sequencing Center for Infectious Disease"/>
            <person name="Wu L."/>
            <person name="Ma J."/>
        </authorList>
    </citation>
    <scope>NUCLEOTIDE SEQUENCE [LARGE SCALE GENOMIC DNA]</scope>
    <source>
        <strain evidence="13">IBRC-M 10908</strain>
    </source>
</reference>
<dbReference type="PIRSF" id="PIRSF002560">
    <property type="entry name" value="Bacterioferritin"/>
    <property type="match status" value="1"/>
</dbReference>
<dbReference type="InterPro" id="IPR009040">
    <property type="entry name" value="Ferritin-like_diiron"/>
</dbReference>
<dbReference type="CDD" id="cd00907">
    <property type="entry name" value="Bacterioferritin"/>
    <property type="match status" value="1"/>
</dbReference>
<comment type="similarity">
    <text evidence="9 10">Belongs to the bacterioferritin family.</text>
</comment>
<dbReference type="Proteomes" id="UP001595823">
    <property type="component" value="Unassembled WGS sequence"/>
</dbReference>
<keyword evidence="5 9" id="KW-0479">Metal-binding</keyword>
<dbReference type="PROSITE" id="PS00549">
    <property type="entry name" value="BACTERIOFERRITIN"/>
    <property type="match status" value="1"/>
</dbReference>
<dbReference type="PRINTS" id="PR00601">
    <property type="entry name" value="BACFERRITIN"/>
</dbReference>
<keyword evidence="6 9" id="KW-0408">Iron</keyword>
<dbReference type="InterPro" id="IPR012347">
    <property type="entry name" value="Ferritin-like"/>
</dbReference>
<evidence type="ECO:0000256" key="8">
    <source>
        <dbReference type="ARBA" id="ARBA00047990"/>
    </source>
</evidence>
<evidence type="ECO:0000256" key="6">
    <source>
        <dbReference type="ARBA" id="ARBA00023004"/>
    </source>
</evidence>
<comment type="catalytic activity">
    <reaction evidence="7">
        <text>Fe(2+)(in) = Fe(2+)(out)</text>
        <dbReference type="Rhea" id="RHEA:28486"/>
        <dbReference type="ChEBI" id="CHEBI:29033"/>
    </reaction>
</comment>
<comment type="caution">
    <text evidence="12">The sequence shown here is derived from an EMBL/GenBank/DDBJ whole genome shotgun (WGS) entry which is preliminary data.</text>
</comment>
<dbReference type="EC" id="1.16.3.1" evidence="9"/>
<evidence type="ECO:0000256" key="5">
    <source>
        <dbReference type="ARBA" id="ARBA00022723"/>
    </source>
</evidence>
<protein>
    <recommendedName>
        <fullName evidence="9 10">Bacterioferritin</fullName>
        <ecNumber evidence="9">1.16.3.1</ecNumber>
    </recommendedName>
</protein>
<evidence type="ECO:0000256" key="2">
    <source>
        <dbReference type="ARBA" id="ARBA00011637"/>
    </source>
</evidence>
<evidence type="ECO:0000256" key="1">
    <source>
        <dbReference type="ARBA" id="ARBA00001970"/>
    </source>
</evidence>
<evidence type="ECO:0000256" key="7">
    <source>
        <dbReference type="ARBA" id="ARBA00036243"/>
    </source>
</evidence>
<dbReference type="PROSITE" id="PS50905">
    <property type="entry name" value="FERRITIN_LIKE"/>
    <property type="match status" value="1"/>
</dbReference>
<dbReference type="EMBL" id="JBHSDK010000021">
    <property type="protein sequence ID" value="MFC4336664.1"/>
    <property type="molecule type" value="Genomic_DNA"/>
</dbReference>
<comment type="cofactor">
    <cofactor evidence="1">
        <name>heme b</name>
        <dbReference type="ChEBI" id="CHEBI:60344"/>
    </cofactor>
</comment>
<dbReference type="RefSeq" id="WP_380622808.1">
    <property type="nucleotide sequence ID" value="NZ_JBHSDK010000021.1"/>
</dbReference>
<name>A0ABV8U1N7_9ACTN</name>
<proteinExistence type="inferred from homology"/>
<dbReference type="PANTHER" id="PTHR30295">
    <property type="entry name" value="BACTERIOFERRITIN"/>
    <property type="match status" value="1"/>
</dbReference>
<dbReference type="SUPFAM" id="SSF47240">
    <property type="entry name" value="Ferritin-like"/>
    <property type="match status" value="1"/>
</dbReference>
<evidence type="ECO:0000259" key="11">
    <source>
        <dbReference type="PROSITE" id="PS50905"/>
    </source>
</evidence>
<sequence>MYGDERVIEFLNDQLTAELTAINQYFLHAKLQAHRGWTKLASASRKESFEEMTHAELLADRILWLDGLPNFQRLFPLRIGQTVTEMYQSDRELEAEAIDRLRDGIEYMESAKDYTSRDLFAQILRDEEEHIEHIDTQLELIEKLGEPMYIQTLMTSPDEPHDTNV</sequence>
<dbReference type="InterPro" id="IPR008331">
    <property type="entry name" value="Ferritin_DPS_dom"/>
</dbReference>
<gene>
    <name evidence="12" type="primary">bfr</name>
    <name evidence="12" type="ORF">ACFPET_15790</name>
</gene>
<evidence type="ECO:0000256" key="9">
    <source>
        <dbReference type="PIRNR" id="PIRNR002560"/>
    </source>
</evidence>
<comment type="catalytic activity">
    <reaction evidence="8 9">
        <text>4 Fe(2+) + O2 + 4 H(+) = 4 Fe(3+) + 2 H2O</text>
        <dbReference type="Rhea" id="RHEA:11148"/>
        <dbReference type="ChEBI" id="CHEBI:15377"/>
        <dbReference type="ChEBI" id="CHEBI:15378"/>
        <dbReference type="ChEBI" id="CHEBI:15379"/>
        <dbReference type="ChEBI" id="CHEBI:29033"/>
        <dbReference type="ChEBI" id="CHEBI:29034"/>
        <dbReference type="EC" id="1.16.3.1"/>
    </reaction>
</comment>